<accession>A0A366LUC4</accession>
<comment type="caution">
    <text evidence="4">The sequence shown here is derived from an EMBL/GenBank/DDBJ whole genome shotgun (WGS) entry which is preliminary data.</text>
</comment>
<dbReference type="GO" id="GO:0070402">
    <property type="term" value="F:NADPH binding"/>
    <property type="evidence" value="ECO:0007669"/>
    <property type="project" value="TreeGrafter"/>
</dbReference>
<dbReference type="OrthoDB" id="5195079at2"/>
<dbReference type="InterPro" id="IPR020843">
    <property type="entry name" value="ER"/>
</dbReference>
<organism evidence="4 5">
    <name type="scientific">Spongiactinospora rosea</name>
    <dbReference type="NCBI Taxonomy" id="2248750"/>
    <lineage>
        <taxon>Bacteria</taxon>
        <taxon>Bacillati</taxon>
        <taxon>Actinomycetota</taxon>
        <taxon>Actinomycetes</taxon>
        <taxon>Streptosporangiales</taxon>
        <taxon>Streptosporangiaceae</taxon>
        <taxon>Spongiactinospora</taxon>
    </lineage>
</organism>
<dbReference type="InterPro" id="IPR013149">
    <property type="entry name" value="ADH-like_C"/>
</dbReference>
<protein>
    <submittedName>
        <fullName evidence="4">NADPH:quinone reductase</fullName>
    </submittedName>
</protein>
<dbReference type="Gene3D" id="3.40.50.720">
    <property type="entry name" value="NAD(P)-binding Rossmann-like Domain"/>
    <property type="match status" value="1"/>
</dbReference>
<keyword evidence="1" id="KW-0521">NADP</keyword>
<dbReference type="Pfam" id="PF00107">
    <property type="entry name" value="ADH_zinc_N"/>
    <property type="match status" value="1"/>
</dbReference>
<dbReference type="InterPro" id="IPR011032">
    <property type="entry name" value="GroES-like_sf"/>
</dbReference>
<dbReference type="Pfam" id="PF08240">
    <property type="entry name" value="ADH_N"/>
    <property type="match status" value="1"/>
</dbReference>
<dbReference type="Proteomes" id="UP000253303">
    <property type="component" value="Unassembled WGS sequence"/>
</dbReference>
<dbReference type="EMBL" id="QMEY01000013">
    <property type="protein sequence ID" value="RBQ17180.1"/>
    <property type="molecule type" value="Genomic_DNA"/>
</dbReference>
<keyword evidence="2" id="KW-0560">Oxidoreductase</keyword>
<proteinExistence type="predicted"/>
<name>A0A366LUC4_9ACTN</name>
<gene>
    <name evidence="4" type="ORF">DP939_27315</name>
</gene>
<dbReference type="SUPFAM" id="SSF50129">
    <property type="entry name" value="GroES-like"/>
    <property type="match status" value="1"/>
</dbReference>
<dbReference type="GO" id="GO:0016651">
    <property type="term" value="F:oxidoreductase activity, acting on NAD(P)H"/>
    <property type="evidence" value="ECO:0007669"/>
    <property type="project" value="TreeGrafter"/>
</dbReference>
<evidence type="ECO:0000259" key="3">
    <source>
        <dbReference type="SMART" id="SM00829"/>
    </source>
</evidence>
<feature type="domain" description="Enoyl reductase (ER)" evidence="3">
    <location>
        <begin position="10"/>
        <end position="320"/>
    </location>
</feature>
<dbReference type="InterPro" id="IPR036291">
    <property type="entry name" value="NAD(P)-bd_dom_sf"/>
</dbReference>
<evidence type="ECO:0000256" key="2">
    <source>
        <dbReference type="ARBA" id="ARBA00023002"/>
    </source>
</evidence>
<reference evidence="4 5" key="1">
    <citation type="submission" date="2018-06" db="EMBL/GenBank/DDBJ databases">
        <title>Sphaerisporangium craniellae sp. nov., isolated from a marine sponge in the South China Sea.</title>
        <authorList>
            <person name="Li L."/>
        </authorList>
    </citation>
    <scope>NUCLEOTIDE SEQUENCE [LARGE SCALE GENOMIC DNA]</scope>
    <source>
        <strain evidence="4 5">LHW63015</strain>
    </source>
</reference>
<dbReference type="InterPro" id="IPR013154">
    <property type="entry name" value="ADH-like_N"/>
</dbReference>
<evidence type="ECO:0000313" key="5">
    <source>
        <dbReference type="Proteomes" id="UP000253303"/>
    </source>
</evidence>
<dbReference type="PANTHER" id="PTHR48106:SF18">
    <property type="entry name" value="QUINONE OXIDOREDUCTASE PIG3"/>
    <property type="match status" value="1"/>
</dbReference>
<dbReference type="AlphaFoldDB" id="A0A366LUC4"/>
<dbReference type="SMART" id="SM00829">
    <property type="entry name" value="PKS_ER"/>
    <property type="match status" value="1"/>
</dbReference>
<sequence length="322" mass="32812">MRAVQVREFGGPEVLVPAEVPEPVAGPGEVVVELVVADVIYLDTLLRQGWGGEVFPVRPPYIPGGGGAGRVVAVGAGVDPGWVGKRVVARGQGGYAERIAASTEGVVEIPEGLAFPQAAAVLHDGATALMLAGKGEIAKGQQVLVTAATGGAGSLLVQLARDAGARVIAAARGERKLKLARELGAEVAVDYSVAGWDERVREAAGGEGVDLAFDGAGGALGEVTFGTVAKGGRFVTYGTSNGGLVEIDPQAAERRQVRAVNALADGPPPPDVARDNLTRAVALAAEGRITPVIGATYPLERAADAHRSLAERTTLGKSLLFV</sequence>
<dbReference type="Gene3D" id="3.90.180.10">
    <property type="entry name" value="Medium-chain alcohol dehydrogenases, catalytic domain"/>
    <property type="match status" value="1"/>
</dbReference>
<dbReference type="SUPFAM" id="SSF51735">
    <property type="entry name" value="NAD(P)-binding Rossmann-fold domains"/>
    <property type="match status" value="1"/>
</dbReference>
<dbReference type="RefSeq" id="WP_113983624.1">
    <property type="nucleotide sequence ID" value="NZ_QMEY01000013.1"/>
</dbReference>
<dbReference type="PANTHER" id="PTHR48106">
    <property type="entry name" value="QUINONE OXIDOREDUCTASE PIG3-RELATED"/>
    <property type="match status" value="1"/>
</dbReference>
<evidence type="ECO:0000313" key="4">
    <source>
        <dbReference type="EMBL" id="RBQ17180.1"/>
    </source>
</evidence>
<evidence type="ECO:0000256" key="1">
    <source>
        <dbReference type="ARBA" id="ARBA00022857"/>
    </source>
</evidence>
<keyword evidence="5" id="KW-1185">Reference proteome</keyword>